<protein>
    <submittedName>
        <fullName evidence="1">Uncharacterized protein</fullName>
    </submittedName>
</protein>
<accession>A0A7D9ISH6</accession>
<name>A0A7D9ISH6_PARCT</name>
<evidence type="ECO:0000313" key="2">
    <source>
        <dbReference type="Proteomes" id="UP001152795"/>
    </source>
</evidence>
<dbReference type="AlphaFoldDB" id="A0A7D9ISH6"/>
<comment type="caution">
    <text evidence="1">The sequence shown here is derived from an EMBL/GenBank/DDBJ whole genome shotgun (WGS) entry which is preliminary data.</text>
</comment>
<evidence type="ECO:0000313" key="1">
    <source>
        <dbReference type="EMBL" id="CAB4014830.1"/>
    </source>
</evidence>
<sequence length="97" mass="10491">YWENVATDKCVGAKNDDYKEIKHSGPSRFITKMKLVHKKGQIGCAYGHDSNWGCISALLTGIIVTGVKETTVSGNLKIETALNLTTTVVIFTTSQSG</sequence>
<dbReference type="EMBL" id="CACRXK020008463">
    <property type="protein sequence ID" value="CAB4014830.1"/>
    <property type="molecule type" value="Genomic_DNA"/>
</dbReference>
<dbReference type="OrthoDB" id="5945099at2759"/>
<feature type="non-terminal residue" evidence="1">
    <location>
        <position position="1"/>
    </location>
</feature>
<reference evidence="1" key="1">
    <citation type="submission" date="2020-04" db="EMBL/GenBank/DDBJ databases">
        <authorList>
            <person name="Alioto T."/>
            <person name="Alioto T."/>
            <person name="Gomez Garrido J."/>
        </authorList>
    </citation>
    <scope>NUCLEOTIDE SEQUENCE</scope>
    <source>
        <strain evidence="1">A484AB</strain>
    </source>
</reference>
<proteinExistence type="predicted"/>
<keyword evidence="2" id="KW-1185">Reference proteome</keyword>
<organism evidence="1 2">
    <name type="scientific">Paramuricea clavata</name>
    <name type="common">Red gorgonian</name>
    <name type="synonym">Violescent sea-whip</name>
    <dbReference type="NCBI Taxonomy" id="317549"/>
    <lineage>
        <taxon>Eukaryota</taxon>
        <taxon>Metazoa</taxon>
        <taxon>Cnidaria</taxon>
        <taxon>Anthozoa</taxon>
        <taxon>Octocorallia</taxon>
        <taxon>Malacalcyonacea</taxon>
        <taxon>Plexauridae</taxon>
        <taxon>Paramuricea</taxon>
    </lineage>
</organism>
<dbReference type="Proteomes" id="UP001152795">
    <property type="component" value="Unassembled WGS sequence"/>
</dbReference>
<gene>
    <name evidence="1" type="ORF">PACLA_8A035804</name>
</gene>